<reference evidence="2 3" key="1">
    <citation type="submission" date="2019-02" db="EMBL/GenBank/DDBJ databases">
        <title>Deep-cultivation of Planctomycetes and their phenomic and genomic characterization uncovers novel biology.</title>
        <authorList>
            <person name="Wiegand S."/>
            <person name="Jogler M."/>
            <person name="Boedeker C."/>
            <person name="Pinto D."/>
            <person name="Vollmers J."/>
            <person name="Rivas-Marin E."/>
            <person name="Kohn T."/>
            <person name="Peeters S.H."/>
            <person name="Heuer A."/>
            <person name="Rast P."/>
            <person name="Oberbeckmann S."/>
            <person name="Bunk B."/>
            <person name="Jeske O."/>
            <person name="Meyerdierks A."/>
            <person name="Storesund J.E."/>
            <person name="Kallscheuer N."/>
            <person name="Luecker S."/>
            <person name="Lage O.M."/>
            <person name="Pohl T."/>
            <person name="Merkel B.J."/>
            <person name="Hornburger P."/>
            <person name="Mueller R.-W."/>
            <person name="Bruemmer F."/>
            <person name="Labrenz M."/>
            <person name="Spormann A.M."/>
            <person name="Op Den Camp H."/>
            <person name="Overmann J."/>
            <person name="Amann R."/>
            <person name="Jetten M.S.M."/>
            <person name="Mascher T."/>
            <person name="Medema M.H."/>
            <person name="Devos D.P."/>
            <person name="Kaster A.-K."/>
            <person name="Ovreas L."/>
            <person name="Rohde M."/>
            <person name="Galperin M.Y."/>
            <person name="Jogler C."/>
        </authorList>
    </citation>
    <scope>NUCLEOTIDE SEQUENCE [LARGE SCALE GENOMIC DNA]</scope>
    <source>
        <strain evidence="2 3">Enr8</strain>
    </source>
</reference>
<keyword evidence="3" id="KW-1185">Reference proteome</keyword>
<proteinExistence type="predicted"/>
<dbReference type="SUPFAM" id="SSF100950">
    <property type="entry name" value="NagB/RpiA/CoA transferase-like"/>
    <property type="match status" value="1"/>
</dbReference>
<feature type="domain" description="LUD" evidence="1">
    <location>
        <begin position="90"/>
        <end position="198"/>
    </location>
</feature>
<dbReference type="OrthoDB" id="9794157at2"/>
<dbReference type="InterPro" id="IPR024185">
    <property type="entry name" value="FTHF_cligase-like_sf"/>
</dbReference>
<evidence type="ECO:0000313" key="2">
    <source>
        <dbReference type="EMBL" id="TWT34767.1"/>
    </source>
</evidence>
<sequence length="201" mass="21874">MSSRDQILNNIRNQIVASVDHPGLAGEWIRYDDRVEHYATVLAAVGGTAHVVDSAEQILAELNQVPAFAAAKKVVSLCGEVAGNVDFAQIDDPHKLEDVDFAILPAQFAVAENGAVWVDDADVKHRVIYFIPQHLSFIVPAPQDAADAIVDNMHQAYERLSFGQPRFGTFVSGPSKTADIEQSLVIGAHGARSLNVFFLRQ</sequence>
<dbReference type="PANTHER" id="PTHR43682">
    <property type="entry name" value="LACTATE UTILIZATION PROTEIN C"/>
    <property type="match status" value="1"/>
</dbReference>
<evidence type="ECO:0000313" key="3">
    <source>
        <dbReference type="Proteomes" id="UP000318878"/>
    </source>
</evidence>
<dbReference type="Pfam" id="PF02589">
    <property type="entry name" value="LUD_dom"/>
    <property type="match status" value="1"/>
</dbReference>
<dbReference type="AlphaFoldDB" id="A0A5C5VA35"/>
<dbReference type="InterPro" id="IPR003741">
    <property type="entry name" value="LUD_dom"/>
</dbReference>
<name>A0A5C5VA35_9BACT</name>
<dbReference type="PANTHER" id="PTHR43682:SF1">
    <property type="entry name" value="LACTATE UTILIZATION PROTEIN C"/>
    <property type="match status" value="1"/>
</dbReference>
<dbReference type="RefSeq" id="WP_146431297.1">
    <property type="nucleotide sequence ID" value="NZ_SJPF01000002.1"/>
</dbReference>
<dbReference type="Proteomes" id="UP000318878">
    <property type="component" value="Unassembled WGS sequence"/>
</dbReference>
<protein>
    <submittedName>
        <fullName evidence="2">Lactate utilization protein C</fullName>
    </submittedName>
</protein>
<comment type="caution">
    <text evidence="2">The sequence shown here is derived from an EMBL/GenBank/DDBJ whole genome shotgun (WGS) entry which is preliminary data.</text>
</comment>
<dbReference type="EMBL" id="SJPF01000002">
    <property type="protein sequence ID" value="TWT34767.1"/>
    <property type="molecule type" value="Genomic_DNA"/>
</dbReference>
<accession>A0A5C5VA35</accession>
<dbReference type="Gene3D" id="3.40.50.10420">
    <property type="entry name" value="NagB/RpiA/CoA transferase-like"/>
    <property type="match status" value="1"/>
</dbReference>
<organism evidence="2 3">
    <name type="scientific">Blastopirellula retiformator</name>
    <dbReference type="NCBI Taxonomy" id="2527970"/>
    <lineage>
        <taxon>Bacteria</taxon>
        <taxon>Pseudomonadati</taxon>
        <taxon>Planctomycetota</taxon>
        <taxon>Planctomycetia</taxon>
        <taxon>Pirellulales</taxon>
        <taxon>Pirellulaceae</taxon>
        <taxon>Blastopirellula</taxon>
    </lineage>
</organism>
<evidence type="ECO:0000259" key="1">
    <source>
        <dbReference type="Pfam" id="PF02589"/>
    </source>
</evidence>
<dbReference type="InterPro" id="IPR037171">
    <property type="entry name" value="NagB/RpiA_transferase-like"/>
</dbReference>
<gene>
    <name evidence="2" type="primary">lutC</name>
    <name evidence="2" type="ORF">Enr8_21810</name>
</gene>